<dbReference type="GO" id="GO:0004526">
    <property type="term" value="F:ribonuclease P activity"/>
    <property type="evidence" value="ECO:0007669"/>
    <property type="project" value="TreeGrafter"/>
</dbReference>
<reference evidence="1 2" key="1">
    <citation type="submission" date="2024-03" db="EMBL/GenBank/DDBJ databases">
        <title>The genome assembly and annotation of the cricket Gryllus longicercus Weissman &amp; Gray.</title>
        <authorList>
            <person name="Szrajer S."/>
            <person name="Gray D."/>
            <person name="Ylla G."/>
        </authorList>
    </citation>
    <scope>NUCLEOTIDE SEQUENCE [LARGE SCALE GENOMIC DNA]</scope>
    <source>
        <strain evidence="1">DAG 2021-001</strain>
        <tissue evidence="1">Whole body minus gut</tissue>
    </source>
</reference>
<proteinExistence type="predicted"/>
<dbReference type="PANTHER" id="PTHR15396">
    <property type="entry name" value="RIBONUCLEASE P PROTEIN SUBUNIT P40"/>
    <property type="match status" value="1"/>
</dbReference>
<dbReference type="GO" id="GO:0000447">
    <property type="term" value="P:endonucleolytic cleavage in ITS1 to separate SSU-rRNA from 5.8S rRNA and LSU-rRNA from tricistronic rRNA transcript (SSU-rRNA, 5.8S rRNA, LSU-rRNA)"/>
    <property type="evidence" value="ECO:0007669"/>
    <property type="project" value="TreeGrafter"/>
</dbReference>
<protein>
    <submittedName>
        <fullName evidence="1">Uncharacterized protein</fullName>
    </submittedName>
</protein>
<dbReference type="PANTHER" id="PTHR15396:SF1">
    <property type="entry name" value="RIBONUCLEASE P PROTEIN SUBUNIT P40"/>
    <property type="match status" value="1"/>
</dbReference>
<dbReference type="Pfam" id="PF08584">
    <property type="entry name" value="Ribonuc_P_40"/>
    <property type="match status" value="1"/>
</dbReference>
<dbReference type="GO" id="GO:0000171">
    <property type="term" value="F:ribonuclease MRP activity"/>
    <property type="evidence" value="ECO:0007669"/>
    <property type="project" value="TreeGrafter"/>
</dbReference>
<sequence length="146" mass="16206">MLCPEVWNFPPPAAVHQFKRGNFAKDSTACDKIINLHHFNHLISVVLPNTSSVPDSLTSLLDVDSDYYKIQKVNISEFVNKEFIESFVKEGHLTVLSDSSRIDLEDCMCITPNGQLVLNLVRETYLELGLEGTSSAVSSGTAPRHT</sequence>
<dbReference type="GO" id="GO:0000172">
    <property type="term" value="C:ribonuclease MRP complex"/>
    <property type="evidence" value="ECO:0007669"/>
    <property type="project" value="TreeGrafter"/>
</dbReference>
<accession>A0AAN9VER1</accession>
<organism evidence="1 2">
    <name type="scientific">Gryllus longicercus</name>
    <dbReference type="NCBI Taxonomy" id="2509291"/>
    <lineage>
        <taxon>Eukaryota</taxon>
        <taxon>Metazoa</taxon>
        <taxon>Ecdysozoa</taxon>
        <taxon>Arthropoda</taxon>
        <taxon>Hexapoda</taxon>
        <taxon>Insecta</taxon>
        <taxon>Pterygota</taxon>
        <taxon>Neoptera</taxon>
        <taxon>Polyneoptera</taxon>
        <taxon>Orthoptera</taxon>
        <taxon>Ensifera</taxon>
        <taxon>Gryllidea</taxon>
        <taxon>Grylloidea</taxon>
        <taxon>Gryllidae</taxon>
        <taxon>Gryllinae</taxon>
        <taxon>Gryllus</taxon>
    </lineage>
</organism>
<evidence type="ECO:0000313" key="2">
    <source>
        <dbReference type="Proteomes" id="UP001378592"/>
    </source>
</evidence>
<dbReference type="EMBL" id="JAZDUA010000325">
    <property type="protein sequence ID" value="KAK7794642.1"/>
    <property type="molecule type" value="Genomic_DNA"/>
</dbReference>
<dbReference type="GO" id="GO:0001682">
    <property type="term" value="P:tRNA 5'-leader removal"/>
    <property type="evidence" value="ECO:0007669"/>
    <property type="project" value="InterPro"/>
</dbReference>
<comment type="caution">
    <text evidence="1">The sequence shown here is derived from an EMBL/GenBank/DDBJ whole genome shotgun (WGS) entry which is preliminary data.</text>
</comment>
<keyword evidence="2" id="KW-1185">Reference proteome</keyword>
<dbReference type="GO" id="GO:0030681">
    <property type="term" value="C:multimeric ribonuclease P complex"/>
    <property type="evidence" value="ECO:0007669"/>
    <property type="project" value="TreeGrafter"/>
</dbReference>
<dbReference type="Proteomes" id="UP001378592">
    <property type="component" value="Unassembled WGS sequence"/>
</dbReference>
<gene>
    <name evidence="1" type="ORF">R5R35_004434</name>
</gene>
<evidence type="ECO:0000313" key="1">
    <source>
        <dbReference type="EMBL" id="KAK7794642.1"/>
    </source>
</evidence>
<dbReference type="AlphaFoldDB" id="A0AAN9VER1"/>
<name>A0AAN9VER1_9ORTH</name>
<dbReference type="InterPro" id="IPR013893">
    <property type="entry name" value="RNase_P_Rpp40"/>
</dbReference>